<protein>
    <submittedName>
        <fullName evidence="1">Uncharacterized protein</fullName>
    </submittedName>
</protein>
<keyword evidence="2" id="KW-1185">Reference proteome</keyword>
<proteinExistence type="predicted"/>
<name>A0ABW7F9W7_9BURK</name>
<gene>
    <name evidence="1" type="ORF">ACG00Y_21815</name>
</gene>
<dbReference type="RefSeq" id="WP_394482525.1">
    <property type="nucleotide sequence ID" value="NZ_JBIGHV010000008.1"/>
</dbReference>
<dbReference type="EMBL" id="JBIGHV010000008">
    <property type="protein sequence ID" value="MFG6432570.1"/>
    <property type="molecule type" value="Genomic_DNA"/>
</dbReference>
<evidence type="ECO:0000313" key="2">
    <source>
        <dbReference type="Proteomes" id="UP001606210"/>
    </source>
</evidence>
<dbReference type="Proteomes" id="UP001606210">
    <property type="component" value="Unassembled WGS sequence"/>
</dbReference>
<evidence type="ECO:0000313" key="1">
    <source>
        <dbReference type="EMBL" id="MFG6432570.1"/>
    </source>
</evidence>
<sequence length="331" mass="37452">MLSPFAIKQLIRYFDSIDRAVVSPMVGKRPKDEEYLTELLIDLLDEEVGVDVRLDFPLHELRATLSNAGDPLDVSFSLETHKHPKKYENLVSQADIGLIVRYQNYYEPSQSGQRSWLLQAKRLFPDSLSPLRYSTISTFKSKTPKQQIRIEDLAKFINLDSFRYLLYCPRPNTLDADVAKELAYHRNKAVVGHIYDYAYGQALYDEVAAGGTSIGAGIFVANHKHTPANLGQVHSQVMRSTMPLSWFLLQHIPHEGRLNPDSYEDEHLLRDEESDIVSKIACGDPEVVDIIASNLGGGEAWNGTWLPHATMTITMSIGTRSDRPNWNRRAP</sequence>
<organism evidence="1 2">
    <name type="scientific">Pelomonas parva</name>
    <dbReference type="NCBI Taxonomy" id="3299032"/>
    <lineage>
        <taxon>Bacteria</taxon>
        <taxon>Pseudomonadati</taxon>
        <taxon>Pseudomonadota</taxon>
        <taxon>Betaproteobacteria</taxon>
        <taxon>Burkholderiales</taxon>
        <taxon>Sphaerotilaceae</taxon>
        <taxon>Roseateles</taxon>
    </lineage>
</organism>
<reference evidence="1 2" key="1">
    <citation type="submission" date="2024-08" db="EMBL/GenBank/DDBJ databases">
        <authorList>
            <person name="Lu H."/>
        </authorList>
    </citation>
    <scope>NUCLEOTIDE SEQUENCE [LARGE SCALE GENOMIC DNA]</scope>
    <source>
        <strain evidence="1 2">LYH14W</strain>
    </source>
</reference>
<comment type="caution">
    <text evidence="1">The sequence shown here is derived from an EMBL/GenBank/DDBJ whole genome shotgun (WGS) entry which is preliminary data.</text>
</comment>
<accession>A0ABW7F9W7</accession>